<dbReference type="InterPro" id="IPR000330">
    <property type="entry name" value="SNF2_N"/>
</dbReference>
<dbReference type="InterPro" id="IPR014905">
    <property type="entry name" value="HIRAN"/>
</dbReference>
<dbReference type="OrthoDB" id="448448at2759"/>
<dbReference type="InterPro" id="IPR001841">
    <property type="entry name" value="Znf_RING"/>
</dbReference>
<evidence type="ECO:0000313" key="17">
    <source>
        <dbReference type="RefSeq" id="XP_033460624.1"/>
    </source>
</evidence>
<name>A0A6J3M6S6_9PEZI</name>
<dbReference type="SUPFAM" id="SSF52540">
    <property type="entry name" value="P-loop containing nucleoside triphosphate hydrolases"/>
    <property type="match status" value="2"/>
</dbReference>
<dbReference type="Proteomes" id="UP000504637">
    <property type="component" value="Unplaced"/>
</dbReference>
<proteinExistence type="inferred from homology"/>
<keyword evidence="7" id="KW-0347">Helicase</keyword>
<dbReference type="GO" id="GO:0006281">
    <property type="term" value="P:DNA repair"/>
    <property type="evidence" value="ECO:0007669"/>
    <property type="project" value="TreeGrafter"/>
</dbReference>
<dbReference type="InterPro" id="IPR014001">
    <property type="entry name" value="Helicase_ATP-bd"/>
</dbReference>
<keyword evidence="16" id="KW-1185">Reference proteome</keyword>
<dbReference type="Pfam" id="PF00271">
    <property type="entry name" value="Helicase_C"/>
    <property type="match status" value="1"/>
</dbReference>
<accession>A0A6J3M6S6</accession>
<dbReference type="Gene3D" id="3.40.50.10810">
    <property type="entry name" value="Tandem AAA-ATPase domain"/>
    <property type="match status" value="1"/>
</dbReference>
<dbReference type="SMART" id="SM00487">
    <property type="entry name" value="DEXDc"/>
    <property type="match status" value="1"/>
</dbReference>
<dbReference type="GO" id="GO:0005524">
    <property type="term" value="F:ATP binding"/>
    <property type="evidence" value="ECO:0007669"/>
    <property type="project" value="UniProtKB-KW"/>
</dbReference>
<dbReference type="GeneID" id="54365376"/>
<evidence type="ECO:0000256" key="4">
    <source>
        <dbReference type="ARBA" id="ARBA00022741"/>
    </source>
</evidence>
<evidence type="ECO:0000256" key="5">
    <source>
        <dbReference type="ARBA" id="ARBA00022771"/>
    </source>
</evidence>
<dbReference type="PANTHER" id="PTHR45626">
    <property type="entry name" value="TRANSCRIPTION TERMINATION FACTOR 2-RELATED"/>
    <property type="match status" value="1"/>
</dbReference>
<comment type="subcellular location">
    <subcellularLocation>
        <location evidence="1">Nucleus</location>
    </subcellularLocation>
</comment>
<reference evidence="17" key="1">
    <citation type="submission" date="2020-01" db="EMBL/GenBank/DDBJ databases">
        <authorList>
            <consortium name="DOE Joint Genome Institute"/>
            <person name="Haridas S."/>
            <person name="Albert R."/>
            <person name="Binder M."/>
            <person name="Bloem J."/>
            <person name="Labutti K."/>
            <person name="Salamov A."/>
            <person name="Andreopoulos B."/>
            <person name="Baker S.E."/>
            <person name="Barry K."/>
            <person name="Bills G."/>
            <person name="Bluhm B.H."/>
            <person name="Cannon C."/>
            <person name="Castanera R."/>
            <person name="Culley D.E."/>
            <person name="Daum C."/>
            <person name="Ezra D."/>
            <person name="Gonzalez J.B."/>
            <person name="Henrissat B."/>
            <person name="Kuo A."/>
            <person name="Liang C."/>
            <person name="Lipzen A."/>
            <person name="Lutzoni F."/>
            <person name="Magnuson J."/>
            <person name="Mondo S."/>
            <person name="Nolan M."/>
            <person name="Ohm R."/>
            <person name="Pangilinan J."/>
            <person name="Park H.-J."/>
            <person name="Ramirez L."/>
            <person name="Alfaro M."/>
            <person name="Sun H."/>
            <person name="Tritt A."/>
            <person name="Yoshinaga Y."/>
            <person name="Zwiers L.-H."/>
            <person name="Turgeon B.G."/>
            <person name="Goodwin S.B."/>
            <person name="Spatafora J.W."/>
            <person name="Crous P.W."/>
            <person name="Grigoriev I.V."/>
        </authorList>
    </citation>
    <scope>NUCLEOTIDE SEQUENCE</scope>
    <source>
        <strain evidence="17">CBS 342.82</strain>
    </source>
</reference>
<keyword evidence="10" id="KW-0539">Nucleus</keyword>
<evidence type="ECO:0000256" key="3">
    <source>
        <dbReference type="ARBA" id="ARBA00022723"/>
    </source>
</evidence>
<dbReference type="SMART" id="SM00490">
    <property type="entry name" value="HELICc"/>
    <property type="match status" value="1"/>
</dbReference>
<keyword evidence="3" id="KW-0479">Metal-binding</keyword>
<feature type="region of interest" description="Disordered" evidence="12">
    <location>
        <begin position="1"/>
        <end position="84"/>
    </location>
</feature>
<feature type="domain" description="Helicase ATP-binding" evidence="14">
    <location>
        <begin position="360"/>
        <end position="539"/>
    </location>
</feature>
<evidence type="ECO:0000256" key="9">
    <source>
        <dbReference type="ARBA" id="ARBA00022840"/>
    </source>
</evidence>
<dbReference type="Pfam" id="PF13923">
    <property type="entry name" value="zf-C3HC4_2"/>
    <property type="match status" value="1"/>
</dbReference>
<protein>
    <submittedName>
        <fullName evidence="17">SNF2 family DNA-dependent ATPase domain-containing protein</fullName>
    </submittedName>
</protein>
<evidence type="ECO:0000259" key="14">
    <source>
        <dbReference type="PROSITE" id="PS51192"/>
    </source>
</evidence>
<dbReference type="GO" id="GO:0016818">
    <property type="term" value="F:hydrolase activity, acting on acid anhydrides, in phosphorus-containing anhydrides"/>
    <property type="evidence" value="ECO:0007669"/>
    <property type="project" value="InterPro"/>
</dbReference>
<organism evidence="17">
    <name type="scientific">Dissoconium aciculare CBS 342.82</name>
    <dbReference type="NCBI Taxonomy" id="1314786"/>
    <lineage>
        <taxon>Eukaryota</taxon>
        <taxon>Fungi</taxon>
        <taxon>Dikarya</taxon>
        <taxon>Ascomycota</taxon>
        <taxon>Pezizomycotina</taxon>
        <taxon>Dothideomycetes</taxon>
        <taxon>Dothideomycetidae</taxon>
        <taxon>Mycosphaerellales</taxon>
        <taxon>Dissoconiaceae</taxon>
        <taxon>Dissoconium</taxon>
    </lineage>
</organism>
<keyword evidence="4" id="KW-0547">Nucleotide-binding</keyword>
<dbReference type="GO" id="GO:0004386">
    <property type="term" value="F:helicase activity"/>
    <property type="evidence" value="ECO:0007669"/>
    <property type="project" value="UniProtKB-KW"/>
</dbReference>
<dbReference type="Gene3D" id="3.30.70.2330">
    <property type="match status" value="1"/>
</dbReference>
<dbReference type="InterPro" id="IPR013083">
    <property type="entry name" value="Znf_RING/FYVE/PHD"/>
</dbReference>
<evidence type="ECO:0000313" key="16">
    <source>
        <dbReference type="Proteomes" id="UP000504637"/>
    </source>
</evidence>
<dbReference type="GO" id="GO:0008094">
    <property type="term" value="F:ATP-dependent activity, acting on DNA"/>
    <property type="evidence" value="ECO:0007669"/>
    <property type="project" value="TreeGrafter"/>
</dbReference>
<dbReference type="RefSeq" id="XP_033460624.1">
    <property type="nucleotide sequence ID" value="XM_033607577.1"/>
</dbReference>
<dbReference type="SMART" id="SM00910">
    <property type="entry name" value="HIRAN"/>
    <property type="match status" value="1"/>
</dbReference>
<keyword evidence="6" id="KW-0378">Hydrolase</keyword>
<evidence type="ECO:0000256" key="10">
    <source>
        <dbReference type="ARBA" id="ARBA00023242"/>
    </source>
</evidence>
<dbReference type="Gene3D" id="3.40.50.300">
    <property type="entry name" value="P-loop containing nucleotide triphosphate hydrolases"/>
    <property type="match status" value="1"/>
</dbReference>
<dbReference type="SUPFAM" id="SSF57850">
    <property type="entry name" value="RING/U-box"/>
    <property type="match status" value="1"/>
</dbReference>
<dbReference type="SMART" id="SM00184">
    <property type="entry name" value="RING"/>
    <property type="match status" value="1"/>
</dbReference>
<dbReference type="InterPro" id="IPR027417">
    <property type="entry name" value="P-loop_NTPase"/>
</dbReference>
<reference evidence="17" key="3">
    <citation type="submission" date="2025-08" db="UniProtKB">
        <authorList>
            <consortium name="RefSeq"/>
        </authorList>
    </citation>
    <scope>IDENTIFICATION</scope>
    <source>
        <strain evidence="17">CBS 342.82</strain>
    </source>
</reference>
<evidence type="ECO:0000256" key="6">
    <source>
        <dbReference type="ARBA" id="ARBA00022801"/>
    </source>
</evidence>
<dbReference type="GO" id="GO:0005634">
    <property type="term" value="C:nucleus"/>
    <property type="evidence" value="ECO:0007669"/>
    <property type="project" value="UniProtKB-SubCell"/>
</dbReference>
<evidence type="ECO:0000256" key="11">
    <source>
        <dbReference type="PROSITE-ProRule" id="PRU00175"/>
    </source>
</evidence>
<dbReference type="InterPro" id="IPR050628">
    <property type="entry name" value="SNF2_RAD54_helicase_TF"/>
</dbReference>
<keyword evidence="8" id="KW-0862">Zinc</keyword>
<sequence length="941" mass="104438">MAKHSPVTSKRPRVEVDIMGADDESQTDGNRGSKTARHSNNDDASSRRASVNSSTPPSSYRGGPDILPESSSSQHTEAERQSWLADDSADVNELIISSQEVAHGSDQWQHYGDLPIKIVGVSHYKGNANPNEHVVLRREPGNPYDGNAIRVDNVSAVQIGHIPRQSAAKLAKYIDNGWLNLVATLAGRMGTYDCPLTVQMFGPDPTSQAGQELMERMNADKLSVKAIKAAEKQRLKTARQQAAGGSSKWKSRPMEDGDAANSMMEDIIESSERFDVQRAERNSDAYGVKESDLEDMPLAAKPEGIKTEMLPYQLQALQWLIDHENPEITAHGPENSVQLWSRESSGKKLYTNLATNHSTQSSPKLASGGILADDMGLGKTLEIIALMVADTKDSGRGPTLVVSPLSVMSNWSGQISHHVHEKHALNVYTYHGAGRVDMSAADFRKYDVVITTYQTLAIDYMPRGKGNQKPTSELRKSGLYSLEWRRIVLDEGHIVLNPQSKGAAAVTAVMAKSHWVLTGTPIINSLKDLYSLLRFIGINGGLETLEVFNSALVRPLKAGDESGVFLLKAIMKAFTLRRRKDMEFIDLRLPALHEYIQRIDFAPKERKKYDALATEAKGMLEAYEERRGAPDGKAGDTYHHLLEILLRMRQCCNHWQLCSERVTSLLTQLDSHKAVELSTENVKALRDVLQIQIELQEDCAICLETLHDPVITNCGHFFGRSCIAQVIDRQHRCPMCRAELKDENCLVSPKHDCGDEDVKTDENDLDGSSSKLDAIVKILAASKSSDGKTIIFSQWTSFLNIIEARLKKEGYKFCRLDGTMPAMERDRALTALEEDPATTVMLASLGVCAVGLNLTAANQIILSDTWWAPAIEDQAVDRVHHLGQKKEIRVFRLVINESIEEKTLEIQKHKRALMNLAFSEKGGKRDNQRQSRLADIEQLLA</sequence>
<gene>
    <name evidence="17" type="ORF">K489DRAFT_409413</name>
</gene>
<dbReference type="InterPro" id="IPR049730">
    <property type="entry name" value="SNF2/RAD54-like_C"/>
</dbReference>
<dbReference type="PROSITE" id="PS50089">
    <property type="entry name" value="ZF_RING_2"/>
    <property type="match status" value="1"/>
</dbReference>
<dbReference type="AlphaFoldDB" id="A0A6J3M6S6"/>
<evidence type="ECO:0000259" key="13">
    <source>
        <dbReference type="PROSITE" id="PS50089"/>
    </source>
</evidence>
<evidence type="ECO:0000256" key="12">
    <source>
        <dbReference type="SAM" id="MobiDB-lite"/>
    </source>
</evidence>
<reference evidence="17" key="2">
    <citation type="submission" date="2020-04" db="EMBL/GenBank/DDBJ databases">
        <authorList>
            <consortium name="NCBI Genome Project"/>
        </authorList>
    </citation>
    <scope>NUCLEOTIDE SEQUENCE</scope>
    <source>
        <strain evidence="17">CBS 342.82</strain>
    </source>
</reference>
<dbReference type="InterPro" id="IPR038718">
    <property type="entry name" value="SNF2-like_sf"/>
</dbReference>
<feature type="region of interest" description="Disordered" evidence="12">
    <location>
        <begin position="237"/>
        <end position="256"/>
    </location>
</feature>
<evidence type="ECO:0000256" key="7">
    <source>
        <dbReference type="ARBA" id="ARBA00022806"/>
    </source>
</evidence>
<dbReference type="GO" id="GO:0003676">
    <property type="term" value="F:nucleic acid binding"/>
    <property type="evidence" value="ECO:0007669"/>
    <property type="project" value="InterPro"/>
</dbReference>
<dbReference type="PROSITE" id="PS51194">
    <property type="entry name" value="HELICASE_CTER"/>
    <property type="match status" value="1"/>
</dbReference>
<evidence type="ECO:0000256" key="8">
    <source>
        <dbReference type="ARBA" id="ARBA00022833"/>
    </source>
</evidence>
<dbReference type="Pfam" id="PF08797">
    <property type="entry name" value="HIRAN"/>
    <property type="match status" value="1"/>
</dbReference>
<feature type="domain" description="RING-type" evidence="13">
    <location>
        <begin position="699"/>
        <end position="737"/>
    </location>
</feature>
<dbReference type="GO" id="GO:0008270">
    <property type="term" value="F:zinc ion binding"/>
    <property type="evidence" value="ECO:0007669"/>
    <property type="project" value="UniProtKB-KW"/>
</dbReference>
<evidence type="ECO:0000256" key="2">
    <source>
        <dbReference type="ARBA" id="ARBA00007025"/>
    </source>
</evidence>
<keyword evidence="9" id="KW-0067">ATP-binding</keyword>
<dbReference type="PROSITE" id="PS51192">
    <property type="entry name" value="HELICASE_ATP_BIND_1"/>
    <property type="match status" value="1"/>
</dbReference>
<dbReference type="InterPro" id="IPR001650">
    <property type="entry name" value="Helicase_C-like"/>
</dbReference>
<dbReference type="PANTHER" id="PTHR45626:SF11">
    <property type="entry name" value="FAMILY HELICASE, PUTATIVE (AFU_ORTHOLOGUE AFUA_5G06590)-RELATED"/>
    <property type="match status" value="1"/>
</dbReference>
<dbReference type="CDD" id="cd18793">
    <property type="entry name" value="SF2_C_SNF"/>
    <property type="match status" value="1"/>
</dbReference>
<comment type="similarity">
    <text evidence="2">Belongs to the SNF2/RAD54 helicase family.</text>
</comment>
<dbReference type="Pfam" id="PF00176">
    <property type="entry name" value="SNF2-rel_dom"/>
    <property type="match status" value="1"/>
</dbReference>
<evidence type="ECO:0000259" key="15">
    <source>
        <dbReference type="PROSITE" id="PS51194"/>
    </source>
</evidence>
<evidence type="ECO:0000256" key="1">
    <source>
        <dbReference type="ARBA" id="ARBA00004123"/>
    </source>
</evidence>
<dbReference type="Gene3D" id="3.30.40.10">
    <property type="entry name" value="Zinc/RING finger domain, C3HC4 (zinc finger)"/>
    <property type="match status" value="1"/>
</dbReference>
<keyword evidence="5 11" id="KW-0863">Zinc-finger</keyword>
<feature type="domain" description="Helicase C-terminal" evidence="15">
    <location>
        <begin position="771"/>
        <end position="924"/>
    </location>
</feature>
<feature type="compositionally biased region" description="Polar residues" evidence="12">
    <location>
        <begin position="47"/>
        <end position="58"/>
    </location>
</feature>